<feature type="transmembrane region" description="Helical" evidence="1">
    <location>
        <begin position="163"/>
        <end position="184"/>
    </location>
</feature>
<proteinExistence type="predicted"/>
<keyword evidence="1" id="KW-0812">Transmembrane</keyword>
<keyword evidence="1" id="KW-1133">Transmembrane helix</keyword>
<evidence type="ECO:0008006" key="4">
    <source>
        <dbReference type="Google" id="ProtNLM"/>
    </source>
</evidence>
<keyword evidence="1" id="KW-0472">Membrane</keyword>
<protein>
    <recommendedName>
        <fullName evidence="4">DUF2238 domain-containing protein</fullName>
    </recommendedName>
</protein>
<feature type="transmembrane region" description="Helical" evidence="1">
    <location>
        <begin position="44"/>
        <end position="65"/>
    </location>
</feature>
<sequence>MVIVLIISLFDLNVTMRTWGLECLPAIVAVILLSLTMKRFRLTYLLYTLIFIHSLILIYGGHYSYSDVPLGFWMSDLFGWKRNNYDKIGHFWQGFCPVIIARELTYRLTPLKKGFFLEFLSWSVAMMVSSVYEIFEWLCSLTDPNEMEAFLGTQGYVYDTQSDMFMCLVGAFISILIFAHIHNYELKKLDKEKKCNIKSEEHRQIKVNIQN</sequence>
<evidence type="ECO:0000313" key="2">
    <source>
        <dbReference type="EMBL" id="ORX50281.1"/>
    </source>
</evidence>
<evidence type="ECO:0000256" key="1">
    <source>
        <dbReference type="SAM" id="Phobius"/>
    </source>
</evidence>
<evidence type="ECO:0000313" key="3">
    <source>
        <dbReference type="Proteomes" id="UP000193719"/>
    </source>
</evidence>
<dbReference type="OrthoDB" id="9999687at2759"/>
<reference evidence="2 3" key="2">
    <citation type="submission" date="2016-08" db="EMBL/GenBank/DDBJ databases">
        <title>Pervasive Adenine N6-methylation of Active Genes in Fungi.</title>
        <authorList>
            <consortium name="DOE Joint Genome Institute"/>
            <person name="Mondo S.J."/>
            <person name="Dannebaum R.O."/>
            <person name="Kuo R.C."/>
            <person name="Labutti K."/>
            <person name="Haridas S."/>
            <person name="Kuo A."/>
            <person name="Salamov A."/>
            <person name="Ahrendt S.R."/>
            <person name="Lipzen A."/>
            <person name="Sullivan W."/>
            <person name="Andreopoulos W.B."/>
            <person name="Clum A."/>
            <person name="Lindquist E."/>
            <person name="Daum C."/>
            <person name="Ramamoorthy G.K."/>
            <person name="Gryganskyi A."/>
            <person name="Culley D."/>
            <person name="Magnuson J.K."/>
            <person name="James T.Y."/>
            <person name="O'Malley M.A."/>
            <person name="Stajich J.E."/>
            <person name="Spatafora J.W."/>
            <person name="Visel A."/>
            <person name="Grigoriev I.V."/>
        </authorList>
    </citation>
    <scope>NUCLEOTIDE SEQUENCE [LARGE SCALE GENOMIC DNA]</scope>
    <source>
        <strain evidence="3">finn</strain>
    </source>
</reference>
<gene>
    <name evidence="2" type="ORF">BCR36DRAFT_404422</name>
</gene>
<name>A0A1Y1V966_9FUNG</name>
<reference evidence="2 3" key="1">
    <citation type="submission" date="2016-08" db="EMBL/GenBank/DDBJ databases">
        <title>Genomes of anaerobic fungi encode conserved fungal cellulosomes for biomass hydrolysis.</title>
        <authorList>
            <consortium name="DOE Joint Genome Institute"/>
            <person name="Haitjema C.H."/>
            <person name="Gilmore S.P."/>
            <person name="Henske J.K."/>
            <person name="Solomon K.V."/>
            <person name="De Groot R."/>
            <person name="Kuo A."/>
            <person name="Mondo S.J."/>
            <person name="Salamov A.A."/>
            <person name="Labutti K."/>
            <person name="Zhao Z."/>
            <person name="Chiniquy J."/>
            <person name="Barry K."/>
            <person name="Brewer H.M."/>
            <person name="Purvine S.O."/>
            <person name="Wright A.T."/>
            <person name="Boxma B."/>
            <person name="Van Alen T."/>
            <person name="Hackstein J.H."/>
            <person name="Baker S.E."/>
            <person name="Grigoriev I.V."/>
            <person name="O'Malley M.A."/>
        </authorList>
    </citation>
    <scope>NUCLEOTIDE SEQUENCE [LARGE SCALE GENOMIC DNA]</scope>
    <source>
        <strain evidence="3">finn</strain>
    </source>
</reference>
<dbReference type="Proteomes" id="UP000193719">
    <property type="component" value="Unassembled WGS sequence"/>
</dbReference>
<keyword evidence="3" id="KW-1185">Reference proteome</keyword>
<dbReference type="Pfam" id="PF09997">
    <property type="entry name" value="DUF2238"/>
    <property type="match status" value="1"/>
</dbReference>
<organism evidence="2 3">
    <name type="scientific">Piromyces finnis</name>
    <dbReference type="NCBI Taxonomy" id="1754191"/>
    <lineage>
        <taxon>Eukaryota</taxon>
        <taxon>Fungi</taxon>
        <taxon>Fungi incertae sedis</taxon>
        <taxon>Chytridiomycota</taxon>
        <taxon>Chytridiomycota incertae sedis</taxon>
        <taxon>Neocallimastigomycetes</taxon>
        <taxon>Neocallimastigales</taxon>
        <taxon>Neocallimastigaceae</taxon>
        <taxon>Piromyces</taxon>
    </lineage>
</organism>
<accession>A0A1Y1V966</accession>
<dbReference type="PIRSF" id="PIRSF020606">
    <property type="entry name" value="UCP020606"/>
    <property type="match status" value="1"/>
</dbReference>
<dbReference type="AlphaFoldDB" id="A0A1Y1V966"/>
<comment type="caution">
    <text evidence="2">The sequence shown here is derived from an EMBL/GenBank/DDBJ whole genome shotgun (WGS) entry which is preliminary data.</text>
</comment>
<dbReference type="InterPro" id="IPR014509">
    <property type="entry name" value="YjdF-like"/>
</dbReference>
<dbReference type="EMBL" id="MCFH01000021">
    <property type="protein sequence ID" value="ORX50281.1"/>
    <property type="molecule type" value="Genomic_DNA"/>
</dbReference>
<dbReference type="InterPro" id="IPR058534">
    <property type="entry name" value="YjdF"/>
</dbReference>
<feature type="transmembrane region" description="Helical" evidence="1">
    <location>
        <begin position="19"/>
        <end position="37"/>
    </location>
</feature>